<accession>A0ABW2YRT2</accession>
<feature type="transmembrane region" description="Helical" evidence="1">
    <location>
        <begin position="272"/>
        <end position="293"/>
    </location>
</feature>
<feature type="transmembrane region" description="Helical" evidence="1">
    <location>
        <begin position="305"/>
        <end position="324"/>
    </location>
</feature>
<dbReference type="Proteomes" id="UP001596958">
    <property type="component" value="Unassembled WGS sequence"/>
</dbReference>
<organism evidence="3 4">
    <name type="scientific">Mucilaginibacter calamicampi</name>
    <dbReference type="NCBI Taxonomy" id="1302352"/>
    <lineage>
        <taxon>Bacteria</taxon>
        <taxon>Pseudomonadati</taxon>
        <taxon>Bacteroidota</taxon>
        <taxon>Sphingobacteriia</taxon>
        <taxon>Sphingobacteriales</taxon>
        <taxon>Sphingobacteriaceae</taxon>
        <taxon>Mucilaginibacter</taxon>
    </lineage>
</organism>
<keyword evidence="4" id="KW-1185">Reference proteome</keyword>
<dbReference type="Pfam" id="PF07698">
    <property type="entry name" value="7TM-7TMR_HD"/>
    <property type="match status" value="1"/>
</dbReference>
<evidence type="ECO:0000313" key="3">
    <source>
        <dbReference type="EMBL" id="MFD0749114.1"/>
    </source>
</evidence>
<gene>
    <name evidence="3" type="ORF">ACFQZS_03105</name>
</gene>
<dbReference type="InterPro" id="IPR011621">
    <property type="entry name" value="Metal-dep_PHydrolase_7TM_intra"/>
</dbReference>
<keyword evidence="1" id="KW-0812">Transmembrane</keyword>
<dbReference type="SMART" id="SM00471">
    <property type="entry name" value="HDc"/>
    <property type="match status" value="1"/>
</dbReference>
<dbReference type="NCBIfam" id="TIGR00277">
    <property type="entry name" value="HDIG"/>
    <property type="match status" value="1"/>
</dbReference>
<dbReference type="RefSeq" id="WP_377097196.1">
    <property type="nucleotide sequence ID" value="NZ_JBHTHU010000001.1"/>
</dbReference>
<dbReference type="EMBL" id="JBHTHU010000001">
    <property type="protein sequence ID" value="MFD0749114.1"/>
    <property type="molecule type" value="Genomic_DNA"/>
</dbReference>
<name>A0ABW2YRT2_9SPHI</name>
<dbReference type="InterPro" id="IPR006674">
    <property type="entry name" value="HD_domain"/>
</dbReference>
<dbReference type="InterPro" id="IPR003607">
    <property type="entry name" value="HD/PDEase_dom"/>
</dbReference>
<dbReference type="Pfam" id="PF01966">
    <property type="entry name" value="HD"/>
    <property type="match status" value="1"/>
</dbReference>
<dbReference type="PANTHER" id="PTHR36442">
    <property type="entry name" value="CYCLIC-DI-AMP PHOSPHODIESTERASE PGPH"/>
    <property type="match status" value="1"/>
</dbReference>
<feature type="transmembrane region" description="Helical" evidence="1">
    <location>
        <begin position="430"/>
        <end position="451"/>
    </location>
</feature>
<comment type="caution">
    <text evidence="3">The sequence shown here is derived from an EMBL/GenBank/DDBJ whole genome shotgun (WGS) entry which is preliminary data.</text>
</comment>
<dbReference type="InterPro" id="IPR052722">
    <property type="entry name" value="PgpH_phosphodiesterase"/>
</dbReference>
<keyword evidence="1" id="KW-0472">Membrane</keyword>
<feature type="transmembrane region" description="Helical" evidence="1">
    <location>
        <begin position="20"/>
        <end position="37"/>
    </location>
</feature>
<feature type="domain" description="HD/PDEase" evidence="2">
    <location>
        <begin position="480"/>
        <end position="637"/>
    </location>
</feature>
<feature type="transmembrane region" description="Helical" evidence="1">
    <location>
        <begin position="397"/>
        <end position="418"/>
    </location>
</feature>
<dbReference type="InterPro" id="IPR006675">
    <property type="entry name" value="HDIG_dom"/>
</dbReference>
<sequence>MAKFSTSRQKAALRKYARNIKYLMVLVCTIVIVFTLPKQVKFSYEIEKGRIWNQKDLVSPYNFAVLKTPKELEVDKMVALTNVKPVYQLNADIAQQQIAGFKADLDIKWHGANISDDKKAKYIATGVGLLNTVYNKGVLTLISKYVHNGQGYNINVLDKNIGTEKNTAELFTRETALQFCGTELSLQPDLDKAFLLDLLQTRIQNNIVYDDRLTLNIENDALSDLSLSNGMVQKGEVIVTKGSVVNDDVYQKLQSYKKAFEDNARIKGSPKLVLAGQFVLVAIAIVLLMVFLYLFRRDIYDDNRLVGVILLVITAMLFTLSMAIKFELPNMYYIPYCIVPIIIRILFDTRLALNIHMLVVLMAGFFVPNSFEFAYFEITAGMVSIYSIKYLARREQFLISALIIMITYFMAFLGISLIKEGTLVDLDWVGFVPFIVSVLLTLLAYPLIYLFERIFSITSDITLIELTNTNAPLLREMAFTAPGTFQHSLQVANLAENAIYAIGGNALLVRAGALYHDIGKMDNPLFFIENQNSVFNPHDKLPYEESAQVIIRHVSRGIEMAQKGGIPDIVIDFIRTHHGNTRVDYFYQSFLKNFPEKIVDENTFRYPGPIPFSKETGVLMLADSIEAASRSLKQPDEPSINNLVDRIVKYKLDQGQLNDSDITLKDLETIKTIFKRMLMSIYHVRINY</sequence>
<evidence type="ECO:0000256" key="1">
    <source>
        <dbReference type="SAM" id="Phobius"/>
    </source>
</evidence>
<keyword evidence="1" id="KW-1133">Transmembrane helix</keyword>
<dbReference type="SUPFAM" id="SSF109604">
    <property type="entry name" value="HD-domain/PDEase-like"/>
    <property type="match status" value="1"/>
</dbReference>
<dbReference type="InterPro" id="IPR011624">
    <property type="entry name" value="Metal-dep_PHydrolase_7TM_extra"/>
</dbReference>
<proteinExistence type="predicted"/>
<evidence type="ECO:0000313" key="4">
    <source>
        <dbReference type="Proteomes" id="UP001596958"/>
    </source>
</evidence>
<dbReference type="Pfam" id="PF07697">
    <property type="entry name" value="7TMR-HDED"/>
    <property type="match status" value="1"/>
</dbReference>
<feature type="transmembrane region" description="Helical" evidence="1">
    <location>
        <begin position="351"/>
        <end position="367"/>
    </location>
</feature>
<protein>
    <submittedName>
        <fullName evidence="3">HD family phosphohydrolase</fullName>
    </submittedName>
</protein>
<dbReference type="Gene3D" id="1.10.3210.10">
    <property type="entry name" value="Hypothetical protein af1432"/>
    <property type="match status" value="1"/>
</dbReference>
<evidence type="ECO:0000259" key="2">
    <source>
        <dbReference type="SMART" id="SM00471"/>
    </source>
</evidence>
<reference evidence="4" key="1">
    <citation type="journal article" date="2019" name="Int. J. Syst. Evol. Microbiol.">
        <title>The Global Catalogue of Microorganisms (GCM) 10K type strain sequencing project: providing services to taxonomists for standard genome sequencing and annotation.</title>
        <authorList>
            <consortium name="The Broad Institute Genomics Platform"/>
            <consortium name="The Broad Institute Genome Sequencing Center for Infectious Disease"/>
            <person name="Wu L."/>
            <person name="Ma J."/>
        </authorList>
    </citation>
    <scope>NUCLEOTIDE SEQUENCE [LARGE SCALE GENOMIC DNA]</scope>
    <source>
        <strain evidence="4">CCUG 63418</strain>
    </source>
</reference>
<dbReference type="CDD" id="cd00077">
    <property type="entry name" value="HDc"/>
    <property type="match status" value="1"/>
</dbReference>
<dbReference type="PANTHER" id="PTHR36442:SF1">
    <property type="entry name" value="CYCLIC-DI-AMP PHOSPHODIESTERASE PGPH"/>
    <property type="match status" value="1"/>
</dbReference>